<reference evidence="2 3" key="1">
    <citation type="journal article" date="2019" name="Commun. Biol.">
        <title>The bagworm genome reveals a unique fibroin gene that provides high tensile strength.</title>
        <authorList>
            <person name="Kono N."/>
            <person name="Nakamura H."/>
            <person name="Ohtoshi R."/>
            <person name="Tomita M."/>
            <person name="Numata K."/>
            <person name="Arakawa K."/>
        </authorList>
    </citation>
    <scope>NUCLEOTIDE SEQUENCE [LARGE SCALE GENOMIC DNA]</scope>
</reference>
<protein>
    <submittedName>
        <fullName evidence="2">Uncharacterized protein</fullName>
    </submittedName>
</protein>
<name>A0A4C1UFV0_EUMVA</name>
<dbReference type="EMBL" id="BGZK01000168">
    <property type="protein sequence ID" value="GBP24997.1"/>
    <property type="molecule type" value="Genomic_DNA"/>
</dbReference>
<evidence type="ECO:0000313" key="2">
    <source>
        <dbReference type="EMBL" id="GBP24997.1"/>
    </source>
</evidence>
<proteinExistence type="predicted"/>
<gene>
    <name evidence="2" type="ORF">EVAR_94291_1</name>
</gene>
<comment type="caution">
    <text evidence="2">The sequence shown here is derived from an EMBL/GenBank/DDBJ whole genome shotgun (WGS) entry which is preliminary data.</text>
</comment>
<accession>A0A4C1UFV0</accession>
<feature type="region of interest" description="Disordered" evidence="1">
    <location>
        <begin position="106"/>
        <end position="153"/>
    </location>
</feature>
<feature type="compositionally biased region" description="Basic and acidic residues" evidence="1">
    <location>
        <begin position="114"/>
        <end position="126"/>
    </location>
</feature>
<keyword evidence="3" id="KW-1185">Reference proteome</keyword>
<dbReference type="AlphaFoldDB" id="A0A4C1UFV0"/>
<dbReference type="Proteomes" id="UP000299102">
    <property type="component" value="Unassembled WGS sequence"/>
</dbReference>
<sequence length="153" mass="16412">MSESSGGPLSLLQPPLLSIGLFTPLSDILFISKWLATHCVNLIGKSNELDNLLCKLFPPVQPSSYTDKAPIHAPFSYGSCTLKYLVSLASIESCVSTEGRPVAFQRSKRRRKAKINEVGKWKERADTQSGPPAAAAAPPPPDGALSLSPLLHC</sequence>
<organism evidence="2 3">
    <name type="scientific">Eumeta variegata</name>
    <name type="common">Bagworm moth</name>
    <name type="synonym">Eumeta japonica</name>
    <dbReference type="NCBI Taxonomy" id="151549"/>
    <lineage>
        <taxon>Eukaryota</taxon>
        <taxon>Metazoa</taxon>
        <taxon>Ecdysozoa</taxon>
        <taxon>Arthropoda</taxon>
        <taxon>Hexapoda</taxon>
        <taxon>Insecta</taxon>
        <taxon>Pterygota</taxon>
        <taxon>Neoptera</taxon>
        <taxon>Endopterygota</taxon>
        <taxon>Lepidoptera</taxon>
        <taxon>Glossata</taxon>
        <taxon>Ditrysia</taxon>
        <taxon>Tineoidea</taxon>
        <taxon>Psychidae</taxon>
        <taxon>Oiketicinae</taxon>
        <taxon>Eumeta</taxon>
    </lineage>
</organism>
<evidence type="ECO:0000256" key="1">
    <source>
        <dbReference type="SAM" id="MobiDB-lite"/>
    </source>
</evidence>
<evidence type="ECO:0000313" key="3">
    <source>
        <dbReference type="Proteomes" id="UP000299102"/>
    </source>
</evidence>
<feature type="compositionally biased region" description="Low complexity" evidence="1">
    <location>
        <begin position="143"/>
        <end position="153"/>
    </location>
</feature>